<dbReference type="PROSITE" id="PS00523">
    <property type="entry name" value="SULFATASE_1"/>
    <property type="match status" value="1"/>
</dbReference>
<dbReference type="InterPro" id="IPR024607">
    <property type="entry name" value="Sulfatase_CS"/>
</dbReference>
<dbReference type="OMA" id="TGMQHDN"/>
<dbReference type="InterPro" id="IPR047115">
    <property type="entry name" value="ARSB"/>
</dbReference>
<keyword evidence="5" id="KW-0106">Calcium</keyword>
<proteinExistence type="inferred from homology"/>
<dbReference type="GeneID" id="575863"/>
<dbReference type="Gene3D" id="3.40.720.10">
    <property type="entry name" value="Alkaline Phosphatase, subunit A"/>
    <property type="match status" value="1"/>
</dbReference>
<dbReference type="EnsemblMetazoa" id="XM_030987268">
    <property type="protein sequence ID" value="XP_030843128"/>
    <property type="gene ID" value="LOC575863"/>
</dbReference>
<feature type="compositionally biased region" description="Basic residues" evidence="7">
    <location>
        <begin position="34"/>
        <end position="47"/>
    </location>
</feature>
<dbReference type="Pfam" id="PF00884">
    <property type="entry name" value="Sulfatase"/>
    <property type="match status" value="1"/>
</dbReference>
<evidence type="ECO:0000256" key="7">
    <source>
        <dbReference type="SAM" id="MobiDB-lite"/>
    </source>
</evidence>
<protein>
    <recommendedName>
        <fullName evidence="8">Sulfatase N-terminal domain-containing protein</fullName>
    </recommendedName>
</protein>
<dbReference type="PANTHER" id="PTHR10342:SF274">
    <property type="entry name" value="ARYLSULFATASE B"/>
    <property type="match status" value="1"/>
</dbReference>
<dbReference type="InterPro" id="IPR017850">
    <property type="entry name" value="Alkaline_phosphatase_core_sf"/>
</dbReference>
<evidence type="ECO:0000256" key="2">
    <source>
        <dbReference type="ARBA" id="ARBA00008779"/>
    </source>
</evidence>
<dbReference type="PANTHER" id="PTHR10342">
    <property type="entry name" value="ARYLSULFATASE"/>
    <property type="match status" value="1"/>
</dbReference>
<dbReference type="SUPFAM" id="SSF53649">
    <property type="entry name" value="Alkaline phosphatase-like"/>
    <property type="match status" value="1"/>
</dbReference>
<name>A0A7M7NZU6_STRPU</name>
<feature type="region of interest" description="Disordered" evidence="7">
    <location>
        <begin position="34"/>
        <end position="61"/>
    </location>
</feature>
<dbReference type="OrthoDB" id="10042016at2759"/>
<dbReference type="PROSITE" id="PS00149">
    <property type="entry name" value="SULFATASE_2"/>
    <property type="match status" value="1"/>
</dbReference>
<dbReference type="InterPro" id="IPR000917">
    <property type="entry name" value="Sulfatase_N"/>
</dbReference>
<evidence type="ECO:0000313" key="10">
    <source>
        <dbReference type="Proteomes" id="UP000007110"/>
    </source>
</evidence>
<evidence type="ECO:0000256" key="6">
    <source>
        <dbReference type="ARBA" id="ARBA00023180"/>
    </source>
</evidence>
<evidence type="ECO:0000256" key="1">
    <source>
        <dbReference type="ARBA" id="ARBA00001913"/>
    </source>
</evidence>
<dbReference type="InParanoid" id="A0A7M7NZU6"/>
<comment type="cofactor">
    <cofactor evidence="1">
        <name>Ca(2+)</name>
        <dbReference type="ChEBI" id="CHEBI:29108"/>
    </cofactor>
</comment>
<sequence>MRIQLRRCIQSLSVVLFLLLMFLDQYAVFANRARARARSSPRSRTNGRRTQERPASRKTSTISLSAGNIYPEIYKNGKKKKKSEPKAEKKKQPPHVIMIIADDLGYNDVGYHAKYGRSMIRTPNIDEMAYSGVRLENYYVQPVCTPTRSQLITGRYQIHTGMQHLNLFPGRPCCLPLDETTLAQALKKQGYSTHAVGKWHLGYAWKDCLPSRRGFESFFGNIMGSADHWSHNKTALFGDKLVMGKSMYYNERIYWKHEGTFSTTLYTNRARQLIRKQPRNKPLFLYLSYEAVHTPLNVPEQYAKPYEGIIHNSKRRRYAGLVNILDEAVRNVTEALKYNGLYDNSVIIFTTDNGGRPKPRSVGNNWPLRGGKSTLWEGGIRGVGFVHSPLIPWELRGTVNRQLIHVSDWFPTIVKGIAGGKLVTNKPLDGINQWKTISKGTESNRHEILHNIDPIYPAAHWTRENERDFGALSNLPFNATMRASIRVGNWKLSTGLPHEDFWEPPKESEMPPEMNDIRWSTPVRLYNIKKDPNERQNMAPYQKKIVYRLLKRLQDYQNTAVTPIHLGPKDERGNPKYHGGAWVPWMDR</sequence>
<keyword evidence="6" id="KW-0325">Glycoprotein</keyword>
<evidence type="ECO:0000256" key="4">
    <source>
        <dbReference type="ARBA" id="ARBA00022801"/>
    </source>
</evidence>
<evidence type="ECO:0000256" key="5">
    <source>
        <dbReference type="ARBA" id="ARBA00022837"/>
    </source>
</evidence>
<reference evidence="9" key="2">
    <citation type="submission" date="2021-01" db="UniProtKB">
        <authorList>
            <consortium name="EnsemblMetazoa"/>
        </authorList>
    </citation>
    <scope>IDENTIFICATION</scope>
</reference>
<evidence type="ECO:0000256" key="3">
    <source>
        <dbReference type="ARBA" id="ARBA00022723"/>
    </source>
</evidence>
<keyword evidence="4" id="KW-0378">Hydrolase</keyword>
<keyword evidence="3" id="KW-0479">Metal-binding</keyword>
<keyword evidence="10" id="KW-1185">Reference proteome</keyword>
<evidence type="ECO:0000259" key="8">
    <source>
        <dbReference type="Pfam" id="PF00884"/>
    </source>
</evidence>
<dbReference type="GO" id="GO:0046872">
    <property type="term" value="F:metal ion binding"/>
    <property type="evidence" value="ECO:0007669"/>
    <property type="project" value="UniProtKB-KW"/>
</dbReference>
<comment type="similarity">
    <text evidence="2">Belongs to the sulfatase family.</text>
</comment>
<dbReference type="Gene3D" id="3.30.1120.10">
    <property type="match status" value="1"/>
</dbReference>
<dbReference type="KEGG" id="spu:575863"/>
<dbReference type="AlphaFoldDB" id="A0A7M7NZU6"/>
<organism evidence="9 10">
    <name type="scientific">Strongylocentrotus purpuratus</name>
    <name type="common">Purple sea urchin</name>
    <dbReference type="NCBI Taxonomy" id="7668"/>
    <lineage>
        <taxon>Eukaryota</taxon>
        <taxon>Metazoa</taxon>
        <taxon>Echinodermata</taxon>
        <taxon>Eleutherozoa</taxon>
        <taxon>Echinozoa</taxon>
        <taxon>Echinoidea</taxon>
        <taxon>Euechinoidea</taxon>
        <taxon>Echinacea</taxon>
        <taxon>Camarodonta</taxon>
        <taxon>Echinidea</taxon>
        <taxon>Strongylocentrotidae</taxon>
        <taxon>Strongylocentrotus</taxon>
    </lineage>
</organism>
<feature type="domain" description="Sulfatase N-terminal" evidence="8">
    <location>
        <begin position="94"/>
        <end position="414"/>
    </location>
</feature>
<dbReference type="CDD" id="cd16029">
    <property type="entry name" value="4-S"/>
    <property type="match status" value="1"/>
</dbReference>
<accession>A0A7M7NZU6</accession>
<dbReference type="Proteomes" id="UP000007110">
    <property type="component" value="Unassembled WGS sequence"/>
</dbReference>
<dbReference type="RefSeq" id="XP_030843128.1">
    <property type="nucleotide sequence ID" value="XM_030987268.1"/>
</dbReference>
<evidence type="ECO:0000313" key="9">
    <source>
        <dbReference type="EnsemblMetazoa" id="XP_030843128"/>
    </source>
</evidence>
<reference evidence="10" key="1">
    <citation type="submission" date="2015-02" db="EMBL/GenBank/DDBJ databases">
        <title>Genome sequencing for Strongylocentrotus purpuratus.</title>
        <authorList>
            <person name="Murali S."/>
            <person name="Liu Y."/>
            <person name="Vee V."/>
            <person name="English A."/>
            <person name="Wang M."/>
            <person name="Skinner E."/>
            <person name="Han Y."/>
            <person name="Muzny D.M."/>
            <person name="Worley K.C."/>
            <person name="Gibbs R.A."/>
        </authorList>
    </citation>
    <scope>NUCLEOTIDE SEQUENCE</scope>
</reference>
<dbReference type="GO" id="GO:0008484">
    <property type="term" value="F:sulfuric ester hydrolase activity"/>
    <property type="evidence" value="ECO:0000318"/>
    <property type="project" value="GO_Central"/>
</dbReference>